<dbReference type="PANTHER" id="PTHR44281">
    <property type="entry name" value="SPINDLE ASSEMBLY ABNORMAL PROTEIN 6 HOMOLOG"/>
    <property type="match status" value="1"/>
</dbReference>
<organism evidence="8">
    <name type="scientific">Cacopsylla melanoneura</name>
    <dbReference type="NCBI Taxonomy" id="428564"/>
    <lineage>
        <taxon>Eukaryota</taxon>
        <taxon>Metazoa</taxon>
        <taxon>Ecdysozoa</taxon>
        <taxon>Arthropoda</taxon>
        <taxon>Hexapoda</taxon>
        <taxon>Insecta</taxon>
        <taxon>Pterygota</taxon>
        <taxon>Neoptera</taxon>
        <taxon>Paraneoptera</taxon>
        <taxon>Hemiptera</taxon>
        <taxon>Sternorrhyncha</taxon>
        <taxon>Psylloidea</taxon>
        <taxon>Psyllidae</taxon>
        <taxon>Psyllinae</taxon>
        <taxon>Cacopsylla</taxon>
    </lineage>
</organism>
<keyword evidence="5" id="KW-0131">Cell cycle</keyword>
<dbReference type="InterPro" id="IPR032396">
    <property type="entry name" value="SAS-6_N"/>
</dbReference>
<keyword evidence="4" id="KW-0206">Cytoskeleton</keyword>
<dbReference type="EMBL" id="HBUF01239601">
    <property type="protein sequence ID" value="CAG6676393.1"/>
    <property type="molecule type" value="Transcribed_RNA"/>
</dbReference>
<evidence type="ECO:0000256" key="2">
    <source>
        <dbReference type="ARBA" id="ARBA00022490"/>
    </source>
</evidence>
<evidence type="ECO:0000259" key="7">
    <source>
        <dbReference type="Pfam" id="PF16531"/>
    </source>
</evidence>
<protein>
    <submittedName>
        <fullName evidence="8">Spindle assembly abnormal protein 6 homolog</fullName>
    </submittedName>
</protein>
<reference evidence="8" key="1">
    <citation type="submission" date="2021-05" db="EMBL/GenBank/DDBJ databases">
        <authorList>
            <person name="Alioto T."/>
            <person name="Alioto T."/>
            <person name="Gomez Garrido J."/>
        </authorList>
    </citation>
    <scope>NUCLEOTIDE SEQUENCE</scope>
</reference>
<evidence type="ECO:0000256" key="6">
    <source>
        <dbReference type="SAM" id="Coils"/>
    </source>
</evidence>
<dbReference type="AlphaFoldDB" id="A0A8D8WXN7"/>
<keyword evidence="3 6" id="KW-0175">Coiled coil</keyword>
<dbReference type="GO" id="GO:0007099">
    <property type="term" value="P:centriole replication"/>
    <property type="evidence" value="ECO:0007669"/>
    <property type="project" value="TreeGrafter"/>
</dbReference>
<proteinExistence type="predicted"/>
<dbReference type="Gene3D" id="2.170.210.20">
    <property type="entry name" value="Spindle assembly abnormal protein 6, N-terminal domain"/>
    <property type="match status" value="1"/>
</dbReference>
<keyword evidence="2" id="KW-0963">Cytoplasm</keyword>
<evidence type="ECO:0000256" key="1">
    <source>
        <dbReference type="ARBA" id="ARBA00004300"/>
    </source>
</evidence>
<name>A0A8D8WXN7_9HEMI</name>
<evidence type="ECO:0000256" key="3">
    <source>
        <dbReference type="ARBA" id="ARBA00023054"/>
    </source>
</evidence>
<dbReference type="PANTHER" id="PTHR44281:SF2">
    <property type="entry name" value="SPINDLE ASSEMBLY ABNORMAL PROTEIN 6 HOMOLOG"/>
    <property type="match status" value="1"/>
</dbReference>
<dbReference type="SUPFAM" id="SSF57997">
    <property type="entry name" value="Tropomyosin"/>
    <property type="match status" value="1"/>
</dbReference>
<evidence type="ECO:0000256" key="5">
    <source>
        <dbReference type="ARBA" id="ARBA00023306"/>
    </source>
</evidence>
<dbReference type="Pfam" id="PF16531">
    <property type="entry name" value="SAS-6_N"/>
    <property type="match status" value="1"/>
</dbReference>
<feature type="domain" description="Spindle assembly abnormal protein 6 N-terminal" evidence="7">
    <location>
        <begin position="38"/>
        <end position="128"/>
    </location>
</feature>
<sequence length="555" mass="65532">MDTTADNATTTVCSNKFINFYYSNTHKINVNHTKCFKRVSIDLRIVHDKLVNFSLYITDDSDPYYLFLCDLDQEAYTLYKENYNINIPFDQFPKQIIKFLNENNRDDDNVDNIELVIVEDSKKRASGDFVTKETHVRNKENILDNSLPLDYTKQHAHSRSPLGNESTPQRYFAKSPSQEEVLYFKIIEKNDFRALTLLKMKIKKATNSDMKHFFNNRINKLTSYIDLKNKNEITSSDKIRSLERRIEQMQSEIDRLNCQNREEKDAISRQIDQKYDHMLKEKSETIQKKNDKINELQTDKNRIVEENKRLNSVINDLKDKNKVIPELNEKLKAKNKKLESYETDIKVYQNKSKKCQQDLQENEKFIASLRMRLAVLEQESGDKQVLLEKLQDMIKLSNENKNQLENNLKNRDEINSKKYESINVLKKELIKANEIISKITHENTELNKKLGDLRASYNNLKHLYSGQLNEIKEYKTSLDLKESDLSNLMESKKQIYMKFMNTEHELKMKIEKLTKYEKCLNAIKSYLEKINKNSKNSLIESEIIVFLKDILVTIS</sequence>
<evidence type="ECO:0000256" key="4">
    <source>
        <dbReference type="ARBA" id="ARBA00023212"/>
    </source>
</evidence>
<accession>A0A8D8WXN7</accession>
<dbReference type="GO" id="GO:0005814">
    <property type="term" value="C:centriole"/>
    <property type="evidence" value="ECO:0007669"/>
    <property type="project" value="TreeGrafter"/>
</dbReference>
<dbReference type="GO" id="GO:0005813">
    <property type="term" value="C:centrosome"/>
    <property type="evidence" value="ECO:0007669"/>
    <property type="project" value="UniProtKB-SubCell"/>
</dbReference>
<dbReference type="InterPro" id="IPR038558">
    <property type="entry name" value="SAS-6_N_sf"/>
</dbReference>
<feature type="coiled-coil region" evidence="6">
    <location>
        <begin position="239"/>
        <end position="414"/>
    </location>
</feature>
<evidence type="ECO:0000313" key="8">
    <source>
        <dbReference type="EMBL" id="CAG6676393.1"/>
    </source>
</evidence>
<comment type="subcellular location">
    <subcellularLocation>
        <location evidence="1">Cytoplasm</location>
        <location evidence="1">Cytoskeleton</location>
        <location evidence="1">Microtubule organizing center</location>
        <location evidence="1">Centrosome</location>
    </subcellularLocation>
</comment>